<feature type="binding site" evidence="11">
    <location>
        <position position="210"/>
    </location>
    <ligand>
        <name>[4Fe-4S] cluster</name>
        <dbReference type="ChEBI" id="CHEBI:49883"/>
        <label>2</label>
        <note>4Fe-4S-S-AdoMet</note>
    </ligand>
</feature>
<dbReference type="PANTHER" id="PTHR43020:SF2">
    <property type="entry name" value="MITOCHONDRIAL TRNA METHYLTHIOTRANSFERASE CDK5RAP1"/>
    <property type="match status" value="1"/>
</dbReference>
<evidence type="ECO:0000259" key="12">
    <source>
        <dbReference type="PROSITE" id="PS50926"/>
    </source>
</evidence>
<comment type="function">
    <text evidence="1 11">Catalyzes the methylthiolation of N6-(dimethylallyl)adenosine (i(6)A), leading to the formation of 2-methylthio-N6-(dimethylallyl)adenosine (ms(2)i(6)A) at position 37 in tRNAs that read codons beginning with uridine.</text>
</comment>
<dbReference type="InterPro" id="IPR038135">
    <property type="entry name" value="Methylthiotransferase_N_sf"/>
</dbReference>
<comment type="catalytic activity">
    <reaction evidence="11">
        <text>N(6)-dimethylallyladenosine(37) in tRNA + (sulfur carrier)-SH + AH2 + 2 S-adenosyl-L-methionine = 2-methylsulfanyl-N(6)-dimethylallyladenosine(37) in tRNA + (sulfur carrier)-H + 5'-deoxyadenosine + L-methionine + A + S-adenosyl-L-homocysteine + 2 H(+)</text>
        <dbReference type="Rhea" id="RHEA:37067"/>
        <dbReference type="Rhea" id="RHEA-COMP:10375"/>
        <dbReference type="Rhea" id="RHEA-COMP:10376"/>
        <dbReference type="Rhea" id="RHEA-COMP:14737"/>
        <dbReference type="Rhea" id="RHEA-COMP:14739"/>
        <dbReference type="ChEBI" id="CHEBI:13193"/>
        <dbReference type="ChEBI" id="CHEBI:15378"/>
        <dbReference type="ChEBI" id="CHEBI:17319"/>
        <dbReference type="ChEBI" id="CHEBI:17499"/>
        <dbReference type="ChEBI" id="CHEBI:29917"/>
        <dbReference type="ChEBI" id="CHEBI:57844"/>
        <dbReference type="ChEBI" id="CHEBI:57856"/>
        <dbReference type="ChEBI" id="CHEBI:59789"/>
        <dbReference type="ChEBI" id="CHEBI:64428"/>
        <dbReference type="ChEBI" id="CHEBI:74415"/>
        <dbReference type="ChEBI" id="CHEBI:74417"/>
        <dbReference type="EC" id="2.8.4.3"/>
    </reaction>
</comment>
<comment type="subunit">
    <text evidence="11">Monomer.</text>
</comment>
<dbReference type="SFLD" id="SFLDS00029">
    <property type="entry name" value="Radical_SAM"/>
    <property type="match status" value="1"/>
</dbReference>
<sequence>MENLIKLAREGRLEQGLGLTFGQTHRPNQAQRVSYDIEELTKNYRVGSKADGSPYRFQILTYGCQMNEHDTEVMAGLLTAMGYEAASSEADADFILFNTCAVRENAEDKVFGEIGRLRPLKNRNPELLFGLCGCMAQEAGVQKMVREKFPWVDLVFGTHNIHRLPALLHAAKASTETVMEVWDKAPETVEDWPKLRKDSIRAWVNIQYGCNKFCTYCIVPYTRGVERSRLPEDIVAEVEQLVAEGFREITLLGQNVNDYGVDLGTVNFAQLLRRVNEIPGIDRIRFTTSNPWNFTDELIEAIAESEHVAEHIHLPVQSGNNEILRRMNRSHTREYYLKLVDKIRAKIPNVSLTTDIIVGFPGETEAHFQDTLALVREVEFDNAFTFIYSPRENTPAANFPDSATEAEKKDRLRRLNEVQYEISLRHNQALQGKIVEVLVEGESRTNRDVLSGRTRGNRLVLFPGDLSLRGQHVQVEITEPQTFLLKGRLVQANEVVS</sequence>
<dbReference type="Proteomes" id="UP000182589">
    <property type="component" value="Unassembled WGS sequence"/>
</dbReference>
<reference evidence="17" key="1">
    <citation type="submission" date="2016-10" db="EMBL/GenBank/DDBJ databases">
        <authorList>
            <person name="Varghese N."/>
        </authorList>
    </citation>
    <scope>NUCLEOTIDE SEQUENCE [LARGE SCALE GENOMIC DNA]</scope>
    <source>
        <strain evidence="17">DSM 12489</strain>
    </source>
</reference>
<organism evidence="16 17">
    <name type="scientific">Alicyclobacillus hesperidum</name>
    <dbReference type="NCBI Taxonomy" id="89784"/>
    <lineage>
        <taxon>Bacteria</taxon>
        <taxon>Bacillati</taxon>
        <taxon>Bacillota</taxon>
        <taxon>Bacilli</taxon>
        <taxon>Bacillales</taxon>
        <taxon>Alicyclobacillaceae</taxon>
        <taxon>Alicyclobacillus</taxon>
    </lineage>
</organism>
<evidence type="ECO:0000259" key="13">
    <source>
        <dbReference type="PROSITE" id="PS51449"/>
    </source>
</evidence>
<feature type="binding site" evidence="11">
    <location>
        <position position="217"/>
    </location>
    <ligand>
        <name>[4Fe-4S] cluster</name>
        <dbReference type="ChEBI" id="CHEBI:49883"/>
        <label>2</label>
        <note>4Fe-4S-S-AdoMet</note>
    </ligand>
</feature>
<keyword evidence="6 11" id="KW-0819">tRNA processing</keyword>
<dbReference type="NCBIfam" id="TIGR00089">
    <property type="entry name" value="MiaB/RimO family radical SAM methylthiotransferase"/>
    <property type="match status" value="1"/>
</dbReference>
<comment type="subcellular location">
    <subcellularLocation>
        <location evidence="11">Cytoplasm</location>
    </subcellularLocation>
</comment>
<dbReference type="GO" id="GO:0005829">
    <property type="term" value="C:cytosol"/>
    <property type="evidence" value="ECO:0007669"/>
    <property type="project" value="TreeGrafter"/>
</dbReference>
<evidence type="ECO:0000313" key="16">
    <source>
        <dbReference type="EMBL" id="SDW32604.1"/>
    </source>
</evidence>
<dbReference type="SFLD" id="SFLDG01061">
    <property type="entry name" value="methylthiotransferase"/>
    <property type="match status" value="1"/>
</dbReference>
<keyword evidence="17" id="KW-1185">Reference proteome</keyword>
<dbReference type="Pfam" id="PF00919">
    <property type="entry name" value="UPF0004"/>
    <property type="match status" value="1"/>
</dbReference>
<reference evidence="15" key="3">
    <citation type="submission" date="2023-02" db="EMBL/GenBank/DDBJ databases">
        <title>Proposal of a novel subspecies: Alicyclobacillus hesperidum subspecies aegle.</title>
        <authorList>
            <person name="Goto K."/>
            <person name="Fujii T."/>
            <person name="Yasui K."/>
            <person name="Mochida K."/>
            <person name="Kato-Tanaka Y."/>
            <person name="Morohoshi S."/>
            <person name="An S.Y."/>
            <person name="Kasai H."/>
            <person name="Yokota A."/>
        </authorList>
    </citation>
    <scope>NUCLEOTIDE SEQUENCE</scope>
    <source>
        <strain evidence="15">DSM 12766</strain>
    </source>
</reference>
<dbReference type="InterPro" id="IPR006463">
    <property type="entry name" value="MiaB_methiolase"/>
</dbReference>
<evidence type="ECO:0000256" key="8">
    <source>
        <dbReference type="ARBA" id="ARBA00023004"/>
    </source>
</evidence>
<comment type="cofactor">
    <cofactor evidence="11">
        <name>[4Fe-4S] cluster</name>
        <dbReference type="ChEBI" id="CHEBI:49883"/>
    </cofactor>
    <text evidence="11">Binds 2 [4Fe-4S] clusters. One cluster is coordinated with 3 cysteines and an exchangeable S-adenosyl-L-methionine.</text>
</comment>
<keyword evidence="9 11" id="KW-0411">Iron-sulfur</keyword>
<comment type="similarity">
    <text evidence="11">Belongs to the methylthiotransferase family. MiaB subfamily.</text>
</comment>
<dbReference type="PROSITE" id="PS50926">
    <property type="entry name" value="TRAM"/>
    <property type="match status" value="1"/>
</dbReference>
<dbReference type="EC" id="2.8.4.3" evidence="10 11"/>
<dbReference type="Proteomes" id="UP001157137">
    <property type="component" value="Unassembled WGS sequence"/>
</dbReference>
<dbReference type="CDD" id="cd01335">
    <property type="entry name" value="Radical_SAM"/>
    <property type="match status" value="1"/>
</dbReference>
<evidence type="ECO:0000256" key="10">
    <source>
        <dbReference type="ARBA" id="ARBA00033765"/>
    </source>
</evidence>
<dbReference type="EMBL" id="FNOJ01000004">
    <property type="protein sequence ID" value="SDW32604.1"/>
    <property type="molecule type" value="Genomic_DNA"/>
</dbReference>
<accession>A0A1H2SNE1</accession>
<proteinExistence type="inferred from homology"/>
<dbReference type="PROSITE" id="PS51918">
    <property type="entry name" value="RADICAL_SAM"/>
    <property type="match status" value="1"/>
</dbReference>
<dbReference type="InterPro" id="IPR013848">
    <property type="entry name" value="Methylthiotransferase_N"/>
</dbReference>
<dbReference type="FunFam" id="3.80.30.20:FF:000001">
    <property type="entry name" value="tRNA-2-methylthio-N(6)-dimethylallyladenosine synthase 2"/>
    <property type="match status" value="1"/>
</dbReference>
<dbReference type="Gene3D" id="3.80.30.20">
    <property type="entry name" value="tm_1862 like domain"/>
    <property type="match status" value="1"/>
</dbReference>
<keyword evidence="3 11" id="KW-0963">Cytoplasm</keyword>
<dbReference type="Pfam" id="PF04055">
    <property type="entry name" value="Radical_SAM"/>
    <property type="match status" value="1"/>
</dbReference>
<evidence type="ECO:0000313" key="17">
    <source>
        <dbReference type="Proteomes" id="UP000182589"/>
    </source>
</evidence>
<keyword evidence="2 11" id="KW-0004">4Fe-4S</keyword>
<dbReference type="Gene3D" id="3.40.50.12160">
    <property type="entry name" value="Methylthiotransferase, N-terminal domain"/>
    <property type="match status" value="1"/>
</dbReference>
<dbReference type="Pfam" id="PF01938">
    <property type="entry name" value="TRAM"/>
    <property type="match status" value="1"/>
</dbReference>
<dbReference type="SMART" id="SM00729">
    <property type="entry name" value="Elp3"/>
    <property type="match status" value="1"/>
</dbReference>
<feature type="binding site" evidence="11">
    <location>
        <position position="64"/>
    </location>
    <ligand>
        <name>[4Fe-4S] cluster</name>
        <dbReference type="ChEBI" id="CHEBI:49883"/>
        <label>1</label>
    </ligand>
</feature>
<dbReference type="SUPFAM" id="SSF102114">
    <property type="entry name" value="Radical SAM enzymes"/>
    <property type="match status" value="1"/>
</dbReference>
<dbReference type="InterPro" id="IPR007197">
    <property type="entry name" value="rSAM"/>
</dbReference>
<evidence type="ECO:0000259" key="14">
    <source>
        <dbReference type="PROSITE" id="PS51918"/>
    </source>
</evidence>
<feature type="domain" description="Radical SAM core" evidence="14">
    <location>
        <begin position="196"/>
        <end position="425"/>
    </location>
</feature>
<evidence type="ECO:0000256" key="6">
    <source>
        <dbReference type="ARBA" id="ARBA00022694"/>
    </source>
</evidence>
<reference evidence="16" key="2">
    <citation type="submission" date="2016-10" db="EMBL/GenBank/DDBJ databases">
        <authorList>
            <person name="de Groot N.N."/>
        </authorList>
    </citation>
    <scope>NUCLEOTIDE SEQUENCE [LARGE SCALE GENOMIC DNA]</scope>
    <source>
        <strain evidence="16">DSM 12489</strain>
    </source>
</reference>
<evidence type="ECO:0000256" key="7">
    <source>
        <dbReference type="ARBA" id="ARBA00022723"/>
    </source>
</evidence>
<dbReference type="PROSITE" id="PS01278">
    <property type="entry name" value="MTTASE_RADICAL"/>
    <property type="match status" value="1"/>
</dbReference>
<evidence type="ECO:0000256" key="2">
    <source>
        <dbReference type="ARBA" id="ARBA00022485"/>
    </source>
</evidence>
<dbReference type="AlphaFoldDB" id="A0A1H2SNE1"/>
<evidence type="ECO:0000256" key="5">
    <source>
        <dbReference type="ARBA" id="ARBA00022691"/>
    </source>
</evidence>
<dbReference type="InterPro" id="IPR005839">
    <property type="entry name" value="Methylthiotransferase"/>
</dbReference>
<name>A0A1H2SNE1_9BACL</name>
<keyword evidence="5 11" id="KW-0949">S-adenosyl-L-methionine</keyword>
<keyword evidence="7 11" id="KW-0479">Metal-binding</keyword>
<dbReference type="NCBIfam" id="TIGR01574">
    <property type="entry name" value="miaB-methiolase"/>
    <property type="match status" value="1"/>
</dbReference>
<dbReference type="GO" id="GO:0051539">
    <property type="term" value="F:4 iron, 4 sulfur cluster binding"/>
    <property type="evidence" value="ECO:0007669"/>
    <property type="project" value="UniProtKB-UniRule"/>
</dbReference>
<protein>
    <recommendedName>
        <fullName evidence="10 11">tRNA-2-methylthio-N(6)-dimethylallyladenosine synthase</fullName>
        <ecNumber evidence="10 11">2.8.4.3</ecNumber>
    </recommendedName>
    <alternativeName>
        <fullName evidence="11">(Dimethylallyl)adenosine tRNA methylthiotransferase MiaB</fullName>
    </alternativeName>
    <alternativeName>
        <fullName evidence="11">tRNA-i(6)A37 methylthiotransferase</fullName>
    </alternativeName>
</protein>
<dbReference type="InterPro" id="IPR020612">
    <property type="entry name" value="Methylthiotransferase_CS"/>
</dbReference>
<evidence type="ECO:0000256" key="3">
    <source>
        <dbReference type="ARBA" id="ARBA00022490"/>
    </source>
</evidence>
<evidence type="ECO:0000313" key="15">
    <source>
        <dbReference type="EMBL" id="GLV12444.1"/>
    </source>
</evidence>
<feature type="binding site" evidence="11">
    <location>
        <position position="100"/>
    </location>
    <ligand>
        <name>[4Fe-4S] cluster</name>
        <dbReference type="ChEBI" id="CHEBI:49883"/>
        <label>1</label>
    </ligand>
</feature>
<dbReference type="HAMAP" id="MF_01864">
    <property type="entry name" value="tRNA_metthiotr_MiaB"/>
    <property type="match status" value="1"/>
</dbReference>
<dbReference type="STRING" id="89784.SAMN04489725_104131"/>
<dbReference type="RefSeq" id="WP_074692382.1">
    <property type="nucleotide sequence ID" value="NZ_BSRA01000001.1"/>
</dbReference>
<dbReference type="PROSITE" id="PS51449">
    <property type="entry name" value="MTTASE_N"/>
    <property type="match status" value="1"/>
</dbReference>
<dbReference type="PANTHER" id="PTHR43020">
    <property type="entry name" value="CDK5 REGULATORY SUBUNIT-ASSOCIATED PROTEIN 1"/>
    <property type="match status" value="1"/>
</dbReference>
<evidence type="ECO:0000256" key="9">
    <source>
        <dbReference type="ARBA" id="ARBA00023014"/>
    </source>
</evidence>
<dbReference type="InterPro" id="IPR023404">
    <property type="entry name" value="rSAM_horseshoe"/>
</dbReference>
<dbReference type="FunFam" id="3.40.50.12160:FF:000006">
    <property type="entry name" value="tRNA-2-methylthio-N(6)-dimethylallyladenosine synthase"/>
    <property type="match status" value="1"/>
</dbReference>
<keyword evidence="4 11" id="KW-0808">Transferase</keyword>
<feature type="domain" description="TRAM" evidence="12">
    <location>
        <begin position="428"/>
        <end position="491"/>
    </location>
</feature>
<dbReference type="SFLD" id="SFLDF00273">
    <property type="entry name" value="(dimethylallyl)adenosine_tRNA"/>
    <property type="match status" value="1"/>
</dbReference>
<evidence type="ECO:0000256" key="1">
    <source>
        <dbReference type="ARBA" id="ARBA00003234"/>
    </source>
</evidence>
<feature type="binding site" evidence="11">
    <location>
        <position position="134"/>
    </location>
    <ligand>
        <name>[4Fe-4S] cluster</name>
        <dbReference type="ChEBI" id="CHEBI:49883"/>
        <label>1</label>
    </ligand>
</feature>
<feature type="binding site" evidence="11">
    <location>
        <position position="214"/>
    </location>
    <ligand>
        <name>[4Fe-4S] cluster</name>
        <dbReference type="ChEBI" id="CHEBI:49883"/>
        <label>2</label>
        <note>4Fe-4S-S-AdoMet</note>
    </ligand>
</feature>
<dbReference type="InterPro" id="IPR006638">
    <property type="entry name" value="Elp3/MiaA/NifB-like_rSAM"/>
</dbReference>
<evidence type="ECO:0000256" key="4">
    <source>
        <dbReference type="ARBA" id="ARBA00022679"/>
    </source>
</evidence>
<dbReference type="GO" id="GO:0035597">
    <property type="term" value="F:tRNA-2-methylthio-N(6)-dimethylallyladenosine(37) synthase activity"/>
    <property type="evidence" value="ECO:0007669"/>
    <property type="project" value="UniProtKB-EC"/>
</dbReference>
<keyword evidence="8 11" id="KW-0408">Iron</keyword>
<dbReference type="InterPro" id="IPR002792">
    <property type="entry name" value="TRAM_dom"/>
</dbReference>
<gene>
    <name evidence="11 15" type="primary">miaB</name>
    <name evidence="15" type="ORF">Heshes_01280</name>
    <name evidence="16" type="ORF">SAMN04489725_104131</name>
</gene>
<dbReference type="InterPro" id="IPR058240">
    <property type="entry name" value="rSAM_sf"/>
</dbReference>
<dbReference type="EMBL" id="BSRA01000001">
    <property type="protein sequence ID" value="GLV12444.1"/>
    <property type="molecule type" value="Genomic_DNA"/>
</dbReference>
<dbReference type="GO" id="GO:0046872">
    <property type="term" value="F:metal ion binding"/>
    <property type="evidence" value="ECO:0007669"/>
    <property type="project" value="UniProtKB-KW"/>
</dbReference>
<dbReference type="SFLD" id="SFLDG01082">
    <property type="entry name" value="B12-binding_domain_containing"/>
    <property type="match status" value="1"/>
</dbReference>
<evidence type="ECO:0000256" key="11">
    <source>
        <dbReference type="HAMAP-Rule" id="MF_01864"/>
    </source>
</evidence>
<feature type="domain" description="MTTase N-terminal" evidence="13">
    <location>
        <begin position="55"/>
        <end position="173"/>
    </location>
</feature>